<evidence type="ECO:0000313" key="3">
    <source>
        <dbReference type="Proteomes" id="UP000272464"/>
    </source>
</evidence>
<keyword evidence="3" id="KW-1185">Reference proteome</keyword>
<proteinExistence type="predicted"/>
<name>A0A433XQX7_9BACL</name>
<evidence type="ECO:0008006" key="4">
    <source>
        <dbReference type="Google" id="ProtNLM"/>
    </source>
</evidence>
<sequence>MQDWLSHHPYISYVIIFVLVAYVYNKVFRAQQKLPLWKEAILYVLMAIGSFLLLIFQIDKLPIIQCLLVAVGLMLMVRIRYFVEARQKKKQNKVPPAEKAGRL</sequence>
<dbReference type="RefSeq" id="WP_127198095.1">
    <property type="nucleotide sequence ID" value="NZ_RZNX01000001.1"/>
</dbReference>
<feature type="transmembrane region" description="Helical" evidence="1">
    <location>
        <begin position="62"/>
        <end position="83"/>
    </location>
</feature>
<dbReference type="InterPro" id="IPR025620">
    <property type="entry name" value="YlaH"/>
</dbReference>
<feature type="transmembrane region" description="Helical" evidence="1">
    <location>
        <begin position="36"/>
        <end position="56"/>
    </location>
</feature>
<keyword evidence="1" id="KW-0472">Membrane</keyword>
<evidence type="ECO:0000256" key="1">
    <source>
        <dbReference type="SAM" id="Phobius"/>
    </source>
</evidence>
<reference evidence="2 3" key="1">
    <citation type="submission" date="2018-12" db="EMBL/GenBank/DDBJ databases">
        <authorList>
            <person name="Sun L."/>
            <person name="Chen Z."/>
        </authorList>
    </citation>
    <scope>NUCLEOTIDE SEQUENCE [LARGE SCALE GENOMIC DNA]</scope>
    <source>
        <strain evidence="2 3">3-5-3</strain>
    </source>
</reference>
<dbReference type="Proteomes" id="UP000272464">
    <property type="component" value="Unassembled WGS sequence"/>
</dbReference>
<dbReference type="OrthoDB" id="2665181at2"/>
<dbReference type="Pfam" id="PF14036">
    <property type="entry name" value="YlaH"/>
    <property type="match status" value="1"/>
</dbReference>
<keyword evidence="1" id="KW-0812">Transmembrane</keyword>
<evidence type="ECO:0000313" key="2">
    <source>
        <dbReference type="EMBL" id="RUT36404.1"/>
    </source>
</evidence>
<dbReference type="AlphaFoldDB" id="A0A433XQX7"/>
<feature type="transmembrane region" description="Helical" evidence="1">
    <location>
        <begin position="6"/>
        <end position="24"/>
    </location>
</feature>
<organism evidence="2 3">
    <name type="scientific">Paenibacillus zeisoli</name>
    <dbReference type="NCBI Taxonomy" id="2496267"/>
    <lineage>
        <taxon>Bacteria</taxon>
        <taxon>Bacillati</taxon>
        <taxon>Bacillota</taxon>
        <taxon>Bacilli</taxon>
        <taxon>Bacillales</taxon>
        <taxon>Paenibacillaceae</taxon>
        <taxon>Paenibacillus</taxon>
    </lineage>
</organism>
<gene>
    <name evidence="2" type="ORF">EJP77_05355</name>
</gene>
<protein>
    <recommendedName>
        <fullName evidence="4">YlaH-like protein</fullName>
    </recommendedName>
</protein>
<accession>A0A433XQX7</accession>
<dbReference type="EMBL" id="RZNX01000001">
    <property type="protein sequence ID" value="RUT36404.1"/>
    <property type="molecule type" value="Genomic_DNA"/>
</dbReference>
<comment type="caution">
    <text evidence="2">The sequence shown here is derived from an EMBL/GenBank/DDBJ whole genome shotgun (WGS) entry which is preliminary data.</text>
</comment>
<keyword evidence="1" id="KW-1133">Transmembrane helix</keyword>